<keyword evidence="1" id="KW-0540">Nuclease</keyword>
<geneLocation type="plasmid" evidence="2">
    <name>paof1 fan1 dna</name>
</geneLocation>
<sequence>MVQSPFKKITPTTQLAWPFPAALQMGRGTGFRKPAKTATCWSSDEEIYLARAYPTPTDVPFISKLIGRSLGAIRRKAQRLGLRRPLRGRAANAAFALTPPPPPAQSGDNFKYVSCIF</sequence>
<dbReference type="KEGG" id="aot:AcetOri_orf00253p"/>
<keyword evidence="1" id="KW-0378">Hydrolase</keyword>
<dbReference type="GO" id="GO:0004519">
    <property type="term" value="F:endonuclease activity"/>
    <property type="evidence" value="ECO:0007669"/>
    <property type="project" value="UniProtKB-KW"/>
</dbReference>
<keyword evidence="1" id="KW-0255">Endonuclease</keyword>
<keyword evidence="1" id="KW-0614">Plasmid</keyword>
<proteinExistence type="predicted"/>
<evidence type="ECO:0000313" key="1">
    <source>
        <dbReference type="EMBL" id="BBC81871.1"/>
    </source>
</evidence>
<dbReference type="AlphaFoldDB" id="A0A2Z5ZMQ6"/>
<reference evidence="1 2" key="1">
    <citation type="submission" date="2018-02" db="EMBL/GenBank/DDBJ databases">
        <title>Acetobacter orientalis genome.</title>
        <authorList>
            <person name="Nakashima N."/>
            <person name="Tamura T."/>
        </authorList>
    </citation>
    <scope>NUCLEOTIDE SEQUENCE [LARGE SCALE GENOMIC DNA]</scope>
    <source>
        <strain evidence="1 2">FAN1</strain>
        <plasmid evidence="2">paof1 fan1 dna</plasmid>
    </source>
</reference>
<organism evidence="1 2">
    <name type="scientific">Acetobacter orientalis</name>
    <dbReference type="NCBI Taxonomy" id="146474"/>
    <lineage>
        <taxon>Bacteria</taxon>
        <taxon>Pseudomonadati</taxon>
        <taxon>Pseudomonadota</taxon>
        <taxon>Alphaproteobacteria</taxon>
        <taxon>Acetobacterales</taxon>
        <taxon>Acetobacteraceae</taxon>
        <taxon>Acetobacter</taxon>
    </lineage>
</organism>
<accession>A0A2Z5ZMQ6</accession>
<gene>
    <name evidence="1" type="ORF">AcetOrient_orf00253p</name>
</gene>
<dbReference type="EMBL" id="AP018516">
    <property type="protein sequence ID" value="BBC81871.1"/>
    <property type="molecule type" value="Genomic_DNA"/>
</dbReference>
<name>A0A2Z5ZMQ6_9PROT</name>
<protein>
    <submittedName>
        <fullName evidence="1">Endonuclease</fullName>
    </submittedName>
</protein>
<dbReference type="Proteomes" id="UP000270034">
    <property type="component" value="Plasmid pAOF1"/>
</dbReference>
<evidence type="ECO:0000313" key="2">
    <source>
        <dbReference type="Proteomes" id="UP000270034"/>
    </source>
</evidence>